<sequence>MWRLMNIITDERCLKYHRPGHPERPQRVAGTLEFLRKQKDLKIDWHAPLEVKGDEAIKRAHDLAHIHNVAHPPGPFDGDTPDYPDIGAHTRRSMGGALHALKLARAGKPNFSLLRPPGHHATRDRAMGFCYLNSIAIAVLAARAAGVKKVAVFDFDVHHGNGTEAILHRQEGCAFFSIHQHPAYPGTGTKSFDNCQNYPVAPETANEDWRKRATKALADLKDFKPDLIAVSAGFDAYKRDPLCQQKLEVDDFNWIARQLRGLKTPLMSVLEGGYSNDLPKLIFAYLNGLAGN</sequence>
<dbReference type="GO" id="GO:0040029">
    <property type="term" value="P:epigenetic regulation of gene expression"/>
    <property type="evidence" value="ECO:0007669"/>
    <property type="project" value="TreeGrafter"/>
</dbReference>
<dbReference type="InterPro" id="IPR023801">
    <property type="entry name" value="His_deacetylse_dom"/>
</dbReference>
<dbReference type="PRINTS" id="PR01270">
    <property type="entry name" value="HDASUPER"/>
</dbReference>
<protein>
    <recommendedName>
        <fullName evidence="1">Histone deacetylase domain-containing protein</fullName>
    </recommendedName>
</protein>
<dbReference type="Gene3D" id="3.40.800.20">
    <property type="entry name" value="Histone deacetylase domain"/>
    <property type="match status" value="1"/>
</dbReference>
<accession>A0A382JVA9</accession>
<reference evidence="2" key="1">
    <citation type="submission" date="2018-05" db="EMBL/GenBank/DDBJ databases">
        <authorList>
            <person name="Lanie J.A."/>
            <person name="Ng W.-L."/>
            <person name="Kazmierczak K.M."/>
            <person name="Andrzejewski T.M."/>
            <person name="Davidsen T.M."/>
            <person name="Wayne K.J."/>
            <person name="Tettelin H."/>
            <person name="Glass J.I."/>
            <person name="Rusch D."/>
            <person name="Podicherti R."/>
            <person name="Tsui H.-C.T."/>
            <person name="Winkler M.E."/>
        </authorList>
    </citation>
    <scope>NUCLEOTIDE SEQUENCE</scope>
</reference>
<name>A0A382JVA9_9ZZZZ</name>
<organism evidence="2">
    <name type="scientific">marine metagenome</name>
    <dbReference type="NCBI Taxonomy" id="408172"/>
    <lineage>
        <taxon>unclassified sequences</taxon>
        <taxon>metagenomes</taxon>
        <taxon>ecological metagenomes</taxon>
    </lineage>
</organism>
<evidence type="ECO:0000259" key="1">
    <source>
        <dbReference type="Pfam" id="PF00850"/>
    </source>
</evidence>
<dbReference type="Pfam" id="PF00850">
    <property type="entry name" value="Hist_deacetyl"/>
    <property type="match status" value="1"/>
</dbReference>
<dbReference type="EMBL" id="UINC01076857">
    <property type="protein sequence ID" value="SVC16424.1"/>
    <property type="molecule type" value="Genomic_DNA"/>
</dbReference>
<gene>
    <name evidence="2" type="ORF">METZ01_LOCUS269278</name>
</gene>
<feature type="domain" description="Histone deacetylase" evidence="1">
    <location>
        <begin position="21"/>
        <end position="277"/>
    </location>
</feature>
<dbReference type="InterPro" id="IPR000286">
    <property type="entry name" value="HDACs"/>
</dbReference>
<dbReference type="PANTHER" id="PTHR10625">
    <property type="entry name" value="HISTONE DEACETYLASE HDAC1-RELATED"/>
    <property type="match status" value="1"/>
</dbReference>
<proteinExistence type="predicted"/>
<dbReference type="GO" id="GO:0004407">
    <property type="term" value="F:histone deacetylase activity"/>
    <property type="evidence" value="ECO:0007669"/>
    <property type="project" value="TreeGrafter"/>
</dbReference>
<dbReference type="AlphaFoldDB" id="A0A382JVA9"/>
<dbReference type="InterPro" id="IPR037138">
    <property type="entry name" value="His_deacetylse_dom_sf"/>
</dbReference>
<dbReference type="SUPFAM" id="SSF52768">
    <property type="entry name" value="Arginase/deacetylase"/>
    <property type="match status" value="1"/>
</dbReference>
<dbReference type="PANTHER" id="PTHR10625:SF10">
    <property type="entry name" value="HISTONE DEACETYLASE HDAC1"/>
    <property type="match status" value="1"/>
</dbReference>
<evidence type="ECO:0000313" key="2">
    <source>
        <dbReference type="EMBL" id="SVC16424.1"/>
    </source>
</evidence>
<dbReference type="InterPro" id="IPR023696">
    <property type="entry name" value="Ureohydrolase_dom_sf"/>
</dbReference>